<dbReference type="GO" id="GO:0043161">
    <property type="term" value="P:proteasome-mediated ubiquitin-dependent protein catabolic process"/>
    <property type="evidence" value="ECO:0007669"/>
    <property type="project" value="TreeGrafter"/>
</dbReference>
<keyword evidence="1" id="KW-0677">Repeat</keyword>
<dbReference type="EMBL" id="CAMGYJ010000004">
    <property type="protein sequence ID" value="CAI0400701.1"/>
    <property type="molecule type" value="Genomic_DNA"/>
</dbReference>
<evidence type="ECO:0000313" key="3">
    <source>
        <dbReference type="EMBL" id="CAI0400701.1"/>
    </source>
</evidence>
<comment type="caution">
    <text evidence="3">The sequence shown here is derived from an EMBL/GenBank/DDBJ whole genome shotgun (WGS) entry which is preliminary data.</text>
</comment>
<dbReference type="AlphaFoldDB" id="A0AAV0IWI2"/>
<feature type="non-terminal residue" evidence="3">
    <location>
        <position position="83"/>
    </location>
</feature>
<sequence length="83" mass="8904">MVSMAEELGLDMAIRTLEHLLQYGEQNIRRSVPLALALLCISNPNINVMDTLSRLSHDTDSEVASAAIISLGLIGAGTNNARI</sequence>
<organism evidence="3 4">
    <name type="scientific">Linum tenue</name>
    <dbReference type="NCBI Taxonomy" id="586396"/>
    <lineage>
        <taxon>Eukaryota</taxon>
        <taxon>Viridiplantae</taxon>
        <taxon>Streptophyta</taxon>
        <taxon>Embryophyta</taxon>
        <taxon>Tracheophyta</taxon>
        <taxon>Spermatophyta</taxon>
        <taxon>Magnoliopsida</taxon>
        <taxon>eudicotyledons</taxon>
        <taxon>Gunneridae</taxon>
        <taxon>Pentapetalae</taxon>
        <taxon>rosids</taxon>
        <taxon>fabids</taxon>
        <taxon>Malpighiales</taxon>
        <taxon>Linaceae</taxon>
        <taxon>Linum</taxon>
    </lineage>
</organism>
<dbReference type="GO" id="GO:0034515">
    <property type="term" value="C:proteasome storage granule"/>
    <property type="evidence" value="ECO:0007669"/>
    <property type="project" value="TreeGrafter"/>
</dbReference>
<dbReference type="SUPFAM" id="SSF48371">
    <property type="entry name" value="ARM repeat"/>
    <property type="match status" value="1"/>
</dbReference>
<dbReference type="GO" id="GO:0005634">
    <property type="term" value="C:nucleus"/>
    <property type="evidence" value="ECO:0007669"/>
    <property type="project" value="TreeGrafter"/>
</dbReference>
<dbReference type="Proteomes" id="UP001154282">
    <property type="component" value="Unassembled WGS sequence"/>
</dbReference>
<accession>A0AAV0IWI2</accession>
<reference evidence="3" key="1">
    <citation type="submission" date="2022-08" db="EMBL/GenBank/DDBJ databases">
        <authorList>
            <person name="Gutierrez-Valencia J."/>
        </authorList>
    </citation>
    <scope>NUCLEOTIDE SEQUENCE</scope>
</reference>
<evidence type="ECO:0000313" key="4">
    <source>
        <dbReference type="Proteomes" id="UP001154282"/>
    </source>
</evidence>
<keyword evidence="4" id="KW-1185">Reference proteome</keyword>
<evidence type="ECO:0000256" key="2">
    <source>
        <dbReference type="ARBA" id="ARBA00022942"/>
    </source>
</evidence>
<dbReference type="PANTHER" id="PTHR10943:SF1">
    <property type="entry name" value="26S PROTEASOME NON-ATPASE REGULATORY SUBUNIT 2"/>
    <property type="match status" value="1"/>
</dbReference>
<name>A0AAV0IWI2_9ROSI</name>
<dbReference type="Gene3D" id="1.25.10.10">
    <property type="entry name" value="Leucine-rich Repeat Variant"/>
    <property type="match status" value="1"/>
</dbReference>
<dbReference type="InterPro" id="IPR016024">
    <property type="entry name" value="ARM-type_fold"/>
</dbReference>
<evidence type="ECO:0008006" key="5">
    <source>
        <dbReference type="Google" id="ProtNLM"/>
    </source>
</evidence>
<keyword evidence="2" id="KW-0647">Proteasome</keyword>
<gene>
    <name evidence="3" type="ORF">LITE_LOCUS10860</name>
</gene>
<dbReference type="InterPro" id="IPR011989">
    <property type="entry name" value="ARM-like"/>
</dbReference>
<evidence type="ECO:0000256" key="1">
    <source>
        <dbReference type="ARBA" id="ARBA00022737"/>
    </source>
</evidence>
<dbReference type="GO" id="GO:0008540">
    <property type="term" value="C:proteasome regulatory particle, base subcomplex"/>
    <property type="evidence" value="ECO:0007669"/>
    <property type="project" value="TreeGrafter"/>
</dbReference>
<protein>
    <recommendedName>
        <fullName evidence="5">26S proteasome non-ATPase regulatory subunit 2</fullName>
    </recommendedName>
</protein>
<proteinExistence type="predicted"/>
<dbReference type="PANTHER" id="PTHR10943">
    <property type="entry name" value="26S PROTEASOME NON-ATPASE REGULATORY SUBUNIT"/>
    <property type="match status" value="1"/>
</dbReference>